<dbReference type="PANTHER" id="PTHR31339">
    <property type="entry name" value="PECTIN LYASE-RELATED"/>
    <property type="match status" value="1"/>
</dbReference>
<reference evidence="3 4" key="1">
    <citation type="journal article" date="2008" name="Nature">
        <title>The genome of the choanoflagellate Monosiga brevicollis and the origin of metazoans.</title>
        <authorList>
            <consortium name="JGI Sequencing"/>
            <person name="King N."/>
            <person name="Westbrook M.J."/>
            <person name="Young S.L."/>
            <person name="Kuo A."/>
            <person name="Abedin M."/>
            <person name="Chapman J."/>
            <person name="Fairclough S."/>
            <person name="Hellsten U."/>
            <person name="Isogai Y."/>
            <person name="Letunic I."/>
            <person name="Marr M."/>
            <person name="Pincus D."/>
            <person name="Putnam N."/>
            <person name="Rokas A."/>
            <person name="Wright K.J."/>
            <person name="Zuzow R."/>
            <person name="Dirks W."/>
            <person name="Good M."/>
            <person name="Goodstein D."/>
            <person name="Lemons D."/>
            <person name="Li W."/>
            <person name="Lyons J.B."/>
            <person name="Morris A."/>
            <person name="Nichols S."/>
            <person name="Richter D.J."/>
            <person name="Salamov A."/>
            <person name="Bork P."/>
            <person name="Lim W.A."/>
            <person name="Manning G."/>
            <person name="Miller W.T."/>
            <person name="McGinnis W."/>
            <person name="Shapiro H."/>
            <person name="Tjian R."/>
            <person name="Grigoriev I.V."/>
            <person name="Rokhsar D."/>
        </authorList>
    </citation>
    <scope>NUCLEOTIDE SEQUENCE [LARGE SCALE GENOMIC DNA]</scope>
    <source>
        <strain evidence="4">MX1 / ATCC 50154</strain>
    </source>
</reference>
<dbReference type="InterPro" id="IPR051801">
    <property type="entry name" value="GH28_Enzymes"/>
</dbReference>
<dbReference type="Pfam" id="PF12708">
    <property type="entry name" value="Pect-lyase_RHGA_epim"/>
    <property type="match status" value="2"/>
</dbReference>
<organism evidence="3 4">
    <name type="scientific">Monosiga brevicollis</name>
    <name type="common">Choanoflagellate</name>
    <dbReference type="NCBI Taxonomy" id="81824"/>
    <lineage>
        <taxon>Eukaryota</taxon>
        <taxon>Choanoflagellata</taxon>
        <taxon>Craspedida</taxon>
        <taxon>Salpingoecidae</taxon>
        <taxon>Monosiga</taxon>
    </lineage>
</organism>
<evidence type="ECO:0000313" key="3">
    <source>
        <dbReference type="EMBL" id="EDQ88634.1"/>
    </source>
</evidence>
<dbReference type="KEGG" id="mbr:MONBRDRAFT_32819"/>
<feature type="signal peptide" evidence="1">
    <location>
        <begin position="1"/>
        <end position="24"/>
    </location>
</feature>
<dbReference type="eggNOG" id="ENOG502QV54">
    <property type="taxonomic scope" value="Eukaryota"/>
</dbReference>
<dbReference type="FunFam" id="2.160.20.10:FF:000049">
    <property type="entry name" value="Putative exo-beta-1,3-glucanase"/>
    <property type="match status" value="1"/>
</dbReference>
<dbReference type="STRING" id="81824.A9V1W5"/>
<dbReference type="InterPro" id="IPR012334">
    <property type="entry name" value="Pectin_lyas_fold"/>
</dbReference>
<dbReference type="Proteomes" id="UP000001357">
    <property type="component" value="Unassembled WGS sequence"/>
</dbReference>
<dbReference type="OMA" id="AVFMNWN"/>
<dbReference type="RefSeq" id="XP_001746738.1">
    <property type="nucleotide sequence ID" value="XM_001746686.1"/>
</dbReference>
<dbReference type="Gene3D" id="2.160.20.10">
    <property type="entry name" value="Single-stranded right-handed beta-helix, Pectin lyase-like"/>
    <property type="match status" value="2"/>
</dbReference>
<dbReference type="EMBL" id="CH991554">
    <property type="protein sequence ID" value="EDQ88634.1"/>
    <property type="molecule type" value="Genomic_DNA"/>
</dbReference>
<dbReference type="GeneID" id="5891853"/>
<protein>
    <recommendedName>
        <fullName evidence="2">Rhamnogalacturonase A/B/Epimerase-like pectate lyase domain-containing protein</fullName>
    </recommendedName>
</protein>
<keyword evidence="4" id="KW-1185">Reference proteome</keyword>
<dbReference type="InterPro" id="IPR024535">
    <property type="entry name" value="RHGA/B-epi-like_pectate_lyase"/>
</dbReference>
<proteinExistence type="predicted"/>
<evidence type="ECO:0000259" key="2">
    <source>
        <dbReference type="Pfam" id="PF12708"/>
    </source>
</evidence>
<dbReference type="PANTHER" id="PTHR31339:SF9">
    <property type="entry name" value="PLASMIN AND FIBRONECTIN-BINDING PROTEIN A"/>
    <property type="match status" value="1"/>
</dbReference>
<dbReference type="InterPro" id="IPR011050">
    <property type="entry name" value="Pectin_lyase_fold/virulence"/>
</dbReference>
<dbReference type="SUPFAM" id="SSF51126">
    <property type="entry name" value="Pectin lyase-like"/>
    <property type="match status" value="2"/>
</dbReference>
<feature type="domain" description="Rhamnogalacturonase A/B/Epimerase-like pectate lyase" evidence="2">
    <location>
        <begin position="50"/>
        <end position="261"/>
    </location>
</feature>
<feature type="chain" id="PRO_5002744985" description="Rhamnogalacturonase A/B/Epimerase-like pectate lyase domain-containing protein" evidence="1">
    <location>
        <begin position="25"/>
        <end position="653"/>
    </location>
</feature>
<evidence type="ECO:0000256" key="1">
    <source>
        <dbReference type="SAM" id="SignalP"/>
    </source>
</evidence>
<dbReference type="InParanoid" id="A9V1W5"/>
<keyword evidence="1" id="KW-0732">Signal</keyword>
<accession>A9V1W5</accession>
<feature type="domain" description="Rhamnogalacturonase A/B/Epimerase-like pectate lyase" evidence="2">
    <location>
        <begin position="365"/>
        <end position="425"/>
    </location>
</feature>
<sequence>MAQRGLGFMIVLVLALGLATRACGSVPQASHVGDDECVTWYDVAEHGSAFRNAKDYGAAGDGVTDDTAALQRVLTEGRSTPFTLKTPLVVYLPPGTYVVHDTLAMYFYTHLVGNWRCPPTIRLANSSTTMSQAYVVTATNFNQGSHVSNFYHKLQNVIIDIGDGNPNAVGIHWAVAQGTSIRNVTVNVNNGHMGLFVESGGGGFIGDLVINGGQIGASVGGQQWSLRSITVNNAAQVGFQLSWDWVFTLVDLTINNSPVGLTFQGASAGSFVLIDSTFSNVGTAIVTDYPSALRGMVLQNFAYNQIQSLTQAMPAVSGSGHIDRWFQGSLYNASQLMAATTGSLPAPSGPLVKRALPVVADNAVVSAYDYGAKGDGQTDDTIALQTALNTGKIVFLPYGNYRITSTVTIPSGSGLVGEALSILSADGTGSAFADPSNPQPMLQTGDRVLLADLTLSLLNNALGCILLEWNADAASTMHDVHARVYFNASMLMHVTPGAGGYLENSWLWTADHNIDSNTNVTAVVQGGLLLEGAQDLTMYGTAVEHNAQYNYNITDSSHVVAVVTQTETPYWQGPPTSWALTIGNSKNISMYGTGYYSWFYGVQQDIVQVDAASQVDFFAHNVYGVTNMLSGVTTVPATYNSTFCSTMTVNLDA</sequence>
<name>A9V1W5_MONBE</name>
<evidence type="ECO:0000313" key="4">
    <source>
        <dbReference type="Proteomes" id="UP000001357"/>
    </source>
</evidence>
<dbReference type="AlphaFoldDB" id="A9V1W5"/>
<gene>
    <name evidence="3" type="ORF">MONBRDRAFT_32819</name>
</gene>